<dbReference type="InterPro" id="IPR023342">
    <property type="entry name" value="APO_dom"/>
</dbReference>
<feature type="region of interest" description="Disordered" evidence="1">
    <location>
        <begin position="1"/>
        <end position="54"/>
    </location>
</feature>
<feature type="domain" description="APO" evidence="2">
    <location>
        <begin position="255"/>
        <end position="341"/>
    </location>
</feature>
<sequence length="363" mass="41079">MRRLISPRFNLHFRSKSTLKPPPPPPPQEPIKDDEDPPYKDLPLQPHRRKPFKTPLPLLIRRHRRHPPSPDNGLLHPHLLPLSHSLYSSYLSLLRSLPSLHPLLHRCLLCSSLHVGLHPHLIRTCPSSPSALHRWSPAEPIHALRLPDSYHLFDRASHPRVTHTARAHPRAPAVVELCVQAGLDLEEYPTRRRTRPVYSVGGRTVDFEGEPEPQPKPVTEAELGIGVGGPQAALDWWLAMRAGAEALMEVYKVWTCGYCEEVQVGPKGHNVRRCRARGHQFRAGLHAWQEATVDDVVPPNYVWHVRTEDARRPMVHELRRYYGMAPAVVELCVQAGAAAPREFVSMMRADVVAPESDEFDLVA</sequence>
<dbReference type="EMBL" id="JAUJYO010000022">
    <property type="protein sequence ID" value="KAK1282566.1"/>
    <property type="molecule type" value="Genomic_DNA"/>
</dbReference>
<dbReference type="Proteomes" id="UP001180020">
    <property type="component" value="Unassembled WGS sequence"/>
</dbReference>
<protein>
    <recommendedName>
        <fullName evidence="2">APO domain-containing protein</fullName>
    </recommendedName>
</protein>
<accession>A0AAV9C130</accession>
<dbReference type="Pfam" id="PF05634">
    <property type="entry name" value="APO_RNA-bind"/>
    <property type="match status" value="2"/>
</dbReference>
<dbReference type="AlphaFoldDB" id="A0AAV9C130"/>
<comment type="caution">
    <text evidence="3">The sequence shown here is derived from an EMBL/GenBank/DDBJ whole genome shotgun (WGS) entry which is preliminary data.</text>
</comment>
<proteinExistence type="predicted"/>
<reference evidence="3" key="2">
    <citation type="submission" date="2023-06" db="EMBL/GenBank/DDBJ databases">
        <authorList>
            <person name="Ma L."/>
            <person name="Liu K.-W."/>
            <person name="Li Z."/>
            <person name="Hsiao Y.-Y."/>
            <person name="Qi Y."/>
            <person name="Fu T."/>
            <person name="Tang G."/>
            <person name="Zhang D."/>
            <person name="Sun W.-H."/>
            <person name="Liu D.-K."/>
            <person name="Li Y."/>
            <person name="Chen G.-Z."/>
            <person name="Liu X.-D."/>
            <person name="Liao X.-Y."/>
            <person name="Jiang Y.-T."/>
            <person name="Yu X."/>
            <person name="Hao Y."/>
            <person name="Huang J."/>
            <person name="Zhao X.-W."/>
            <person name="Ke S."/>
            <person name="Chen Y.-Y."/>
            <person name="Wu W.-L."/>
            <person name="Hsu J.-L."/>
            <person name="Lin Y.-F."/>
            <person name="Huang M.-D."/>
            <person name="Li C.-Y."/>
            <person name="Huang L."/>
            <person name="Wang Z.-W."/>
            <person name="Zhao X."/>
            <person name="Zhong W.-Y."/>
            <person name="Peng D.-H."/>
            <person name="Ahmad S."/>
            <person name="Lan S."/>
            <person name="Zhang J.-S."/>
            <person name="Tsai W.-C."/>
            <person name="Van De Peer Y."/>
            <person name="Liu Z.-J."/>
        </authorList>
    </citation>
    <scope>NUCLEOTIDE SEQUENCE</scope>
    <source>
        <strain evidence="3">CP</strain>
        <tissue evidence="3">Leaves</tissue>
    </source>
</reference>
<name>A0AAV9C130_ACOCL</name>
<evidence type="ECO:0000313" key="4">
    <source>
        <dbReference type="Proteomes" id="UP001180020"/>
    </source>
</evidence>
<reference evidence="3" key="1">
    <citation type="journal article" date="2023" name="Nat. Commun.">
        <title>Diploid and tetraploid genomes of Acorus and the evolution of monocots.</title>
        <authorList>
            <person name="Ma L."/>
            <person name="Liu K.W."/>
            <person name="Li Z."/>
            <person name="Hsiao Y.Y."/>
            <person name="Qi Y."/>
            <person name="Fu T."/>
            <person name="Tang G.D."/>
            <person name="Zhang D."/>
            <person name="Sun W.H."/>
            <person name="Liu D.K."/>
            <person name="Li Y."/>
            <person name="Chen G.Z."/>
            <person name="Liu X.D."/>
            <person name="Liao X.Y."/>
            <person name="Jiang Y.T."/>
            <person name="Yu X."/>
            <person name="Hao Y."/>
            <person name="Huang J."/>
            <person name="Zhao X.W."/>
            <person name="Ke S."/>
            <person name="Chen Y.Y."/>
            <person name="Wu W.L."/>
            <person name="Hsu J.L."/>
            <person name="Lin Y.F."/>
            <person name="Huang M.D."/>
            <person name="Li C.Y."/>
            <person name="Huang L."/>
            <person name="Wang Z.W."/>
            <person name="Zhao X."/>
            <person name="Zhong W.Y."/>
            <person name="Peng D.H."/>
            <person name="Ahmad S."/>
            <person name="Lan S."/>
            <person name="Zhang J.S."/>
            <person name="Tsai W.C."/>
            <person name="Van de Peer Y."/>
            <person name="Liu Z.J."/>
        </authorList>
    </citation>
    <scope>NUCLEOTIDE SEQUENCE</scope>
    <source>
        <strain evidence="3">CP</strain>
    </source>
</reference>
<dbReference type="PROSITE" id="PS51499">
    <property type="entry name" value="APO"/>
    <property type="match status" value="1"/>
</dbReference>
<dbReference type="GO" id="GO:0003723">
    <property type="term" value="F:RNA binding"/>
    <property type="evidence" value="ECO:0007669"/>
    <property type="project" value="InterPro"/>
</dbReference>
<evidence type="ECO:0000259" key="2">
    <source>
        <dbReference type="PROSITE" id="PS51499"/>
    </source>
</evidence>
<feature type="compositionally biased region" description="Pro residues" evidence="1">
    <location>
        <begin position="20"/>
        <end position="29"/>
    </location>
</feature>
<evidence type="ECO:0000256" key="1">
    <source>
        <dbReference type="SAM" id="MobiDB-lite"/>
    </source>
</evidence>
<gene>
    <name evidence="3" type="ORF">QJS10_CPB22g00475</name>
</gene>
<evidence type="ECO:0000313" key="3">
    <source>
        <dbReference type="EMBL" id="KAK1282566.1"/>
    </source>
</evidence>
<organism evidence="3 4">
    <name type="scientific">Acorus calamus</name>
    <name type="common">Sweet flag</name>
    <dbReference type="NCBI Taxonomy" id="4465"/>
    <lineage>
        <taxon>Eukaryota</taxon>
        <taxon>Viridiplantae</taxon>
        <taxon>Streptophyta</taxon>
        <taxon>Embryophyta</taxon>
        <taxon>Tracheophyta</taxon>
        <taxon>Spermatophyta</taxon>
        <taxon>Magnoliopsida</taxon>
        <taxon>Liliopsida</taxon>
        <taxon>Acoraceae</taxon>
        <taxon>Acorus</taxon>
    </lineage>
</organism>
<keyword evidence="4" id="KW-1185">Reference proteome</keyword>
<feature type="compositionally biased region" description="Basic residues" evidence="1">
    <location>
        <begin position="1"/>
        <end position="17"/>
    </location>
</feature>